<evidence type="ECO:0008006" key="5">
    <source>
        <dbReference type="Google" id="ProtNLM"/>
    </source>
</evidence>
<proteinExistence type="predicted"/>
<dbReference type="AlphaFoldDB" id="A0AA35RXB8"/>
<sequence length="314" mass="35076">MTPGRRGRAAPSPRTPGPASWRPGSPPRRRRRGHGSSGTRWDTAADDGDRHRIGGHRRARDAARSGRLLRDPRAVFRRGDAPGPRTDRSDVRRAPRLRMAEPASADLGSEDRDTPGGNYRSGSLQMPSLIESVFDDFTGNPKLVGAMETLLGGAVKRYTDQTIFKPAVYKAGRSFYHQDCFYWKLRPKVCLNCWIALDQVAPDAIALGFLPGTQASWRIRFHELYWDQVPAFGRDGAQYQRKRIALDAVDDSREDLISGGPGDAYFFTNYVWHRGEPNLSGVNRAAYAIAYQLDRDDNLLSEDEFDALMDGAPQ</sequence>
<organism evidence="3 4">
    <name type="scientific">Geodia barretti</name>
    <name type="common">Barrett's horny sponge</name>
    <dbReference type="NCBI Taxonomy" id="519541"/>
    <lineage>
        <taxon>Eukaryota</taxon>
        <taxon>Metazoa</taxon>
        <taxon>Porifera</taxon>
        <taxon>Demospongiae</taxon>
        <taxon>Heteroscleromorpha</taxon>
        <taxon>Tetractinellida</taxon>
        <taxon>Astrophorina</taxon>
        <taxon>Geodiidae</taxon>
        <taxon>Geodia</taxon>
    </lineage>
</organism>
<dbReference type="PANTHER" id="PTHR20883:SF51">
    <property type="entry name" value="PHYTANOYL-COA HYDROXYLASE"/>
    <property type="match status" value="1"/>
</dbReference>
<dbReference type="Gene3D" id="2.60.120.620">
    <property type="entry name" value="q2cbj1_9rhob like domain"/>
    <property type="match status" value="1"/>
</dbReference>
<evidence type="ECO:0000313" key="4">
    <source>
        <dbReference type="Proteomes" id="UP001174909"/>
    </source>
</evidence>
<dbReference type="EMBL" id="CASHTH010001754">
    <property type="protein sequence ID" value="CAI8019424.1"/>
    <property type="molecule type" value="Genomic_DNA"/>
</dbReference>
<dbReference type="Pfam" id="PF05721">
    <property type="entry name" value="PhyH"/>
    <property type="match status" value="1"/>
</dbReference>
<gene>
    <name evidence="3" type="ORF">GBAR_LOCUS11679</name>
</gene>
<keyword evidence="4" id="KW-1185">Reference proteome</keyword>
<feature type="compositionally biased region" description="Basic and acidic residues" evidence="2">
    <location>
        <begin position="60"/>
        <end position="93"/>
    </location>
</feature>
<evidence type="ECO:0000256" key="1">
    <source>
        <dbReference type="ARBA" id="ARBA00001962"/>
    </source>
</evidence>
<accession>A0AA35RXB8</accession>
<evidence type="ECO:0000256" key="2">
    <source>
        <dbReference type="SAM" id="MobiDB-lite"/>
    </source>
</evidence>
<comment type="caution">
    <text evidence="3">The sequence shown here is derived from an EMBL/GenBank/DDBJ whole genome shotgun (WGS) entry which is preliminary data.</text>
</comment>
<dbReference type="SUPFAM" id="SSF51197">
    <property type="entry name" value="Clavaminate synthase-like"/>
    <property type="match status" value="1"/>
</dbReference>
<dbReference type="PANTHER" id="PTHR20883">
    <property type="entry name" value="PHYTANOYL-COA DIOXYGENASE DOMAIN CONTAINING 1"/>
    <property type="match status" value="1"/>
</dbReference>
<evidence type="ECO:0000313" key="3">
    <source>
        <dbReference type="EMBL" id="CAI8019424.1"/>
    </source>
</evidence>
<dbReference type="Proteomes" id="UP001174909">
    <property type="component" value="Unassembled WGS sequence"/>
</dbReference>
<feature type="compositionally biased region" description="Low complexity" evidence="2">
    <location>
        <begin position="9"/>
        <end position="23"/>
    </location>
</feature>
<name>A0AA35RXB8_GEOBA</name>
<comment type="cofactor">
    <cofactor evidence="1">
        <name>Fe cation</name>
        <dbReference type="ChEBI" id="CHEBI:24875"/>
    </cofactor>
</comment>
<protein>
    <recommendedName>
        <fullName evidence="5">Phytanoyl-CoA dioxygenase family protein</fullName>
    </recommendedName>
</protein>
<reference evidence="3" key="1">
    <citation type="submission" date="2023-03" db="EMBL/GenBank/DDBJ databases">
        <authorList>
            <person name="Steffen K."/>
            <person name="Cardenas P."/>
        </authorList>
    </citation>
    <scope>NUCLEOTIDE SEQUENCE</scope>
</reference>
<feature type="region of interest" description="Disordered" evidence="2">
    <location>
        <begin position="1"/>
        <end position="124"/>
    </location>
</feature>
<dbReference type="InterPro" id="IPR008775">
    <property type="entry name" value="Phytyl_CoA_dOase-like"/>
</dbReference>